<organism evidence="4 5">
    <name type="scientific">Dictyocaulus viviparus</name>
    <name type="common">Bovine lungworm</name>
    <dbReference type="NCBI Taxonomy" id="29172"/>
    <lineage>
        <taxon>Eukaryota</taxon>
        <taxon>Metazoa</taxon>
        <taxon>Ecdysozoa</taxon>
        <taxon>Nematoda</taxon>
        <taxon>Chromadorea</taxon>
        <taxon>Rhabditida</taxon>
        <taxon>Rhabditina</taxon>
        <taxon>Rhabditomorpha</taxon>
        <taxon>Strongyloidea</taxon>
        <taxon>Metastrongylidae</taxon>
        <taxon>Dictyocaulus</taxon>
    </lineage>
</organism>
<keyword evidence="5" id="KW-1185">Reference proteome</keyword>
<sequence length="65" mass="7278">MLSGQLSSTTAIRIHVSDVNDNRPILNDFILLVDLFEDEVPVTQIGMIPALMYTIKEIMLNGKMT</sequence>
<accession>A0A0D8XTW4</accession>
<gene>
    <name evidence="4" type="ORF">DICVIV_05941</name>
</gene>
<dbReference type="PROSITE" id="PS00232">
    <property type="entry name" value="CADHERIN_1"/>
    <property type="match status" value="1"/>
</dbReference>
<dbReference type="Proteomes" id="UP000053766">
    <property type="component" value="Unassembled WGS sequence"/>
</dbReference>
<evidence type="ECO:0000313" key="4">
    <source>
        <dbReference type="EMBL" id="KJH47965.1"/>
    </source>
</evidence>
<dbReference type="GO" id="GO:0007155">
    <property type="term" value="P:cell adhesion"/>
    <property type="evidence" value="ECO:0007669"/>
    <property type="project" value="InterPro"/>
</dbReference>
<evidence type="ECO:0000259" key="3">
    <source>
        <dbReference type="Pfam" id="PF23592"/>
    </source>
</evidence>
<dbReference type="AlphaFoldDB" id="A0A0D8XTW4"/>
<dbReference type="InterPro" id="IPR020894">
    <property type="entry name" value="Cadherin_CS"/>
</dbReference>
<reference evidence="5" key="2">
    <citation type="journal article" date="2016" name="Sci. Rep.">
        <title>Dictyocaulus viviparus genome, variome and transcriptome elucidate lungworm biology and support future intervention.</title>
        <authorList>
            <person name="McNulty S.N."/>
            <person name="Strube C."/>
            <person name="Rosa B.A."/>
            <person name="Martin J.C."/>
            <person name="Tyagi R."/>
            <person name="Choi Y.J."/>
            <person name="Wang Q."/>
            <person name="Hallsworth Pepin K."/>
            <person name="Zhang X."/>
            <person name="Ozersky P."/>
            <person name="Wilson R.K."/>
            <person name="Sternberg P.W."/>
            <person name="Gasser R.B."/>
            <person name="Mitreva M."/>
        </authorList>
    </citation>
    <scope>NUCLEOTIDE SEQUENCE [LARGE SCALE GENOMIC DNA]</scope>
    <source>
        <strain evidence="5">HannoverDv2000</strain>
    </source>
</reference>
<proteinExistence type="predicted"/>
<keyword evidence="2" id="KW-0472">Membrane</keyword>
<dbReference type="Pfam" id="PF23592">
    <property type="entry name" value="Cadherin_CELSR2_9th"/>
    <property type="match status" value="1"/>
</dbReference>
<reference evidence="4 5" key="1">
    <citation type="submission" date="2013-11" db="EMBL/GenBank/DDBJ databases">
        <title>Draft genome of the bovine lungworm Dictyocaulus viviparus.</title>
        <authorList>
            <person name="Mitreva M."/>
        </authorList>
    </citation>
    <scope>NUCLEOTIDE SEQUENCE [LARGE SCALE GENOMIC DNA]</scope>
    <source>
        <strain evidence="4 5">HannoverDv2000</strain>
    </source>
</reference>
<evidence type="ECO:0000256" key="1">
    <source>
        <dbReference type="ARBA" id="ARBA00004370"/>
    </source>
</evidence>
<name>A0A0D8XTW4_DICVI</name>
<feature type="domain" description="CELSR1-3-like ninth cadherin" evidence="3">
    <location>
        <begin position="17"/>
        <end position="51"/>
    </location>
</feature>
<dbReference type="STRING" id="29172.A0A0D8XTW4"/>
<comment type="subcellular location">
    <subcellularLocation>
        <location evidence="1">Membrane</location>
    </subcellularLocation>
</comment>
<protein>
    <recommendedName>
        <fullName evidence="3">CELSR1-3-like ninth cadherin domain-containing protein</fullName>
    </recommendedName>
</protein>
<dbReference type="EMBL" id="KN716286">
    <property type="protein sequence ID" value="KJH47965.1"/>
    <property type="molecule type" value="Genomic_DNA"/>
</dbReference>
<evidence type="ECO:0000313" key="5">
    <source>
        <dbReference type="Proteomes" id="UP000053766"/>
    </source>
</evidence>
<evidence type="ECO:0000256" key="2">
    <source>
        <dbReference type="ARBA" id="ARBA00023136"/>
    </source>
</evidence>
<dbReference type="InterPro" id="IPR056286">
    <property type="entry name" value="Cadherin_CELSR1-3_9th"/>
</dbReference>
<dbReference type="GO" id="GO:0005886">
    <property type="term" value="C:plasma membrane"/>
    <property type="evidence" value="ECO:0007669"/>
    <property type="project" value="InterPro"/>
</dbReference>